<accession>A0AAN9G1C3</accession>
<name>A0AAN9G1C3_9CAEN</name>
<dbReference type="Proteomes" id="UP001374579">
    <property type="component" value="Unassembled WGS sequence"/>
</dbReference>
<comment type="caution">
    <text evidence="1">The sequence shown here is derived from an EMBL/GenBank/DDBJ whole genome shotgun (WGS) entry which is preliminary data.</text>
</comment>
<proteinExistence type="predicted"/>
<gene>
    <name evidence="1" type="ORF">V1264_009400</name>
</gene>
<dbReference type="EMBL" id="JBAMIC010000022">
    <property type="protein sequence ID" value="KAK7091758.1"/>
    <property type="molecule type" value="Genomic_DNA"/>
</dbReference>
<reference evidence="1 2" key="1">
    <citation type="submission" date="2024-02" db="EMBL/GenBank/DDBJ databases">
        <title>Chromosome-scale genome assembly of the rough periwinkle Littorina saxatilis.</title>
        <authorList>
            <person name="De Jode A."/>
            <person name="Faria R."/>
            <person name="Formenti G."/>
            <person name="Sims Y."/>
            <person name="Smith T.P."/>
            <person name="Tracey A."/>
            <person name="Wood J.M.D."/>
            <person name="Zagrodzka Z.B."/>
            <person name="Johannesson K."/>
            <person name="Butlin R.K."/>
            <person name="Leder E.H."/>
        </authorList>
    </citation>
    <scope>NUCLEOTIDE SEQUENCE [LARGE SCALE GENOMIC DNA]</scope>
    <source>
        <strain evidence="1">Snail1</strain>
        <tissue evidence="1">Muscle</tissue>
    </source>
</reference>
<evidence type="ECO:0000313" key="1">
    <source>
        <dbReference type="EMBL" id="KAK7091758.1"/>
    </source>
</evidence>
<protein>
    <submittedName>
        <fullName evidence="1">Uncharacterized protein</fullName>
    </submittedName>
</protein>
<keyword evidence="2" id="KW-1185">Reference proteome</keyword>
<evidence type="ECO:0000313" key="2">
    <source>
        <dbReference type="Proteomes" id="UP001374579"/>
    </source>
</evidence>
<dbReference type="AlphaFoldDB" id="A0AAN9G1C3"/>
<sequence length="186" mass="20124">MSKLIADDHSGGIMHSDFVLTAPQGELQFSMGASRLLTLPNAGGNSVLSEALSFELLQRCFKATLLKTEMEVQYFPMGGSMTDYVVSVCGQRIAVSVTRALKFGGATFTLENATHLLHKKLRGVVQSSRNAVDKWSKQILHVWATSPSVADMLTIAYHTTVNSKVKANTVVLVTTATKSPFIFSNG</sequence>
<organism evidence="1 2">
    <name type="scientific">Littorina saxatilis</name>
    <dbReference type="NCBI Taxonomy" id="31220"/>
    <lineage>
        <taxon>Eukaryota</taxon>
        <taxon>Metazoa</taxon>
        <taxon>Spiralia</taxon>
        <taxon>Lophotrochozoa</taxon>
        <taxon>Mollusca</taxon>
        <taxon>Gastropoda</taxon>
        <taxon>Caenogastropoda</taxon>
        <taxon>Littorinimorpha</taxon>
        <taxon>Littorinoidea</taxon>
        <taxon>Littorinidae</taxon>
        <taxon>Littorina</taxon>
    </lineage>
</organism>